<keyword evidence="5 11" id="KW-0853">WD repeat</keyword>
<keyword evidence="3" id="KW-0813">Transport</keyword>
<keyword evidence="8" id="KW-0576">Peroxisome</keyword>
<keyword evidence="4" id="KW-0963">Cytoplasm</keyword>
<dbReference type="GO" id="GO:0005782">
    <property type="term" value="C:peroxisomal matrix"/>
    <property type="evidence" value="ECO:0007669"/>
    <property type="project" value="UniProtKB-SubCell"/>
</dbReference>
<dbReference type="Gene3D" id="2.130.10.10">
    <property type="entry name" value="YVTN repeat-like/Quinoprotein amine dehydrogenase"/>
    <property type="match status" value="1"/>
</dbReference>
<comment type="similarity">
    <text evidence="9">Belongs to the WD repeat peroxin-7 family.</text>
</comment>
<evidence type="ECO:0000313" key="12">
    <source>
        <dbReference type="EMBL" id="CZR67049.1"/>
    </source>
</evidence>
<dbReference type="STRING" id="576137.A0A1L7XPU3"/>
<feature type="repeat" description="WD" evidence="11">
    <location>
        <begin position="252"/>
        <end position="285"/>
    </location>
</feature>
<dbReference type="GO" id="GO:0005829">
    <property type="term" value="C:cytosol"/>
    <property type="evidence" value="ECO:0007669"/>
    <property type="project" value="UniProtKB-SubCell"/>
</dbReference>
<protein>
    <recommendedName>
        <fullName evidence="10">Peroxin-7</fullName>
    </recommendedName>
</protein>
<feature type="repeat" description="WD" evidence="11">
    <location>
        <begin position="99"/>
        <end position="132"/>
    </location>
</feature>
<sequence length="359" mass="39779">MEFRTAGYNGYAVKYSPYFDSRLAVVASANFGLVGNGRVYILGLDANGIHAERVYDTPDSVYDLAWAERNETQVIVGGGDGSIKLFDTKSPDNFPVQEWKEHNREVYSVNYNLVTKDSFVSSSWDGTVKVWDPVRPNSLLTLPTHSCTYSTAFAPRSPSIISAVSSDSHLRIFDLRTNPSSANHLVHLIPIHGYPPMPGSTYGPPRQTYAPSECLTHDWNKYRDTVIATAGVDQLIRTFDIRNPKAGPVAILRGHDYAVRKLSWSPHLSDVLLSGSYDMTARVWSDGSNANAPSRPANLGPEAWGDELGRMNVHTEFVTGVDWCLFGAEGWVATTAWDERVCVWDVRSVMNPANASRFN</sequence>
<dbReference type="PRINTS" id="PR00320">
    <property type="entry name" value="GPROTEINBRPT"/>
</dbReference>
<dbReference type="PANTHER" id="PTHR46027:SF1">
    <property type="entry name" value="PEROXISOMAL TARGETING SIGNAL 2 RECEPTOR"/>
    <property type="match status" value="1"/>
</dbReference>
<dbReference type="Proteomes" id="UP000184330">
    <property type="component" value="Unassembled WGS sequence"/>
</dbReference>
<dbReference type="GO" id="GO:0005778">
    <property type="term" value="C:peroxisomal membrane"/>
    <property type="evidence" value="ECO:0007669"/>
    <property type="project" value="EnsemblFungi"/>
</dbReference>
<dbReference type="SMART" id="SM00320">
    <property type="entry name" value="WD40"/>
    <property type="match status" value="6"/>
</dbReference>
<dbReference type="Pfam" id="PF00400">
    <property type="entry name" value="WD40"/>
    <property type="match status" value="5"/>
</dbReference>
<dbReference type="InterPro" id="IPR015943">
    <property type="entry name" value="WD40/YVTN_repeat-like_dom_sf"/>
</dbReference>
<evidence type="ECO:0000256" key="11">
    <source>
        <dbReference type="PROSITE-ProRule" id="PRU00221"/>
    </source>
</evidence>
<evidence type="ECO:0000256" key="9">
    <source>
        <dbReference type="ARBA" id="ARBA00024017"/>
    </source>
</evidence>
<dbReference type="OrthoDB" id="273771at2759"/>
<keyword evidence="13" id="KW-1185">Reference proteome</keyword>
<evidence type="ECO:0000256" key="10">
    <source>
        <dbReference type="ARBA" id="ARBA00032565"/>
    </source>
</evidence>
<evidence type="ECO:0000313" key="13">
    <source>
        <dbReference type="Proteomes" id="UP000184330"/>
    </source>
</evidence>
<gene>
    <name evidence="12" type="ORF">PAC_16948</name>
</gene>
<dbReference type="PROSITE" id="PS50294">
    <property type="entry name" value="WD_REPEATS_REGION"/>
    <property type="match status" value="2"/>
</dbReference>
<accession>A0A1L7XPU3</accession>
<dbReference type="PROSITE" id="PS50082">
    <property type="entry name" value="WD_REPEATS_2"/>
    <property type="match status" value="2"/>
</dbReference>
<reference evidence="12 13" key="1">
    <citation type="submission" date="2016-03" db="EMBL/GenBank/DDBJ databases">
        <authorList>
            <person name="Ploux O."/>
        </authorList>
    </citation>
    <scope>NUCLEOTIDE SEQUENCE [LARGE SCALE GENOMIC DNA]</scope>
    <source>
        <strain evidence="12 13">UAMH 11012</strain>
    </source>
</reference>
<dbReference type="GO" id="GO:0016560">
    <property type="term" value="P:protein import into peroxisome matrix, docking"/>
    <property type="evidence" value="ECO:0007669"/>
    <property type="project" value="EnsemblFungi"/>
</dbReference>
<keyword evidence="7" id="KW-0653">Protein transport</keyword>
<evidence type="ECO:0000256" key="7">
    <source>
        <dbReference type="ARBA" id="ARBA00022927"/>
    </source>
</evidence>
<dbReference type="GO" id="GO:0005053">
    <property type="term" value="F:peroxisome matrix targeting signal-2 binding"/>
    <property type="evidence" value="ECO:0007669"/>
    <property type="project" value="EnsemblFungi"/>
</dbReference>
<evidence type="ECO:0000256" key="3">
    <source>
        <dbReference type="ARBA" id="ARBA00022448"/>
    </source>
</evidence>
<dbReference type="InterPro" id="IPR044536">
    <property type="entry name" value="PEX7"/>
</dbReference>
<evidence type="ECO:0000256" key="1">
    <source>
        <dbReference type="ARBA" id="ARBA00004253"/>
    </source>
</evidence>
<dbReference type="AlphaFoldDB" id="A0A1L7XPU3"/>
<name>A0A1L7XPU3_9HELO</name>
<organism evidence="12 13">
    <name type="scientific">Phialocephala subalpina</name>
    <dbReference type="NCBI Taxonomy" id="576137"/>
    <lineage>
        <taxon>Eukaryota</taxon>
        <taxon>Fungi</taxon>
        <taxon>Dikarya</taxon>
        <taxon>Ascomycota</taxon>
        <taxon>Pezizomycotina</taxon>
        <taxon>Leotiomycetes</taxon>
        <taxon>Helotiales</taxon>
        <taxon>Mollisiaceae</taxon>
        <taxon>Phialocephala</taxon>
        <taxon>Phialocephala fortinii species complex</taxon>
    </lineage>
</organism>
<dbReference type="InterPro" id="IPR020472">
    <property type="entry name" value="WD40_PAC1"/>
</dbReference>
<evidence type="ECO:0000256" key="5">
    <source>
        <dbReference type="ARBA" id="ARBA00022574"/>
    </source>
</evidence>
<dbReference type="GO" id="GO:0062137">
    <property type="term" value="C:cargo receptor complex"/>
    <property type="evidence" value="ECO:0007669"/>
    <property type="project" value="EnsemblFungi"/>
</dbReference>
<proteinExistence type="inferred from homology"/>
<evidence type="ECO:0000256" key="2">
    <source>
        <dbReference type="ARBA" id="ARBA00004514"/>
    </source>
</evidence>
<dbReference type="InterPro" id="IPR036322">
    <property type="entry name" value="WD40_repeat_dom_sf"/>
</dbReference>
<evidence type="ECO:0000256" key="4">
    <source>
        <dbReference type="ARBA" id="ARBA00022490"/>
    </source>
</evidence>
<evidence type="ECO:0000256" key="6">
    <source>
        <dbReference type="ARBA" id="ARBA00022737"/>
    </source>
</evidence>
<dbReference type="InterPro" id="IPR001680">
    <property type="entry name" value="WD40_rpt"/>
</dbReference>
<evidence type="ECO:0000256" key="8">
    <source>
        <dbReference type="ARBA" id="ARBA00023140"/>
    </source>
</evidence>
<dbReference type="PANTHER" id="PTHR46027">
    <property type="entry name" value="PEROXISOMAL TARGETING SIGNAL 2 RECEPTOR"/>
    <property type="match status" value="1"/>
</dbReference>
<dbReference type="EMBL" id="FJOG01000041">
    <property type="protein sequence ID" value="CZR67049.1"/>
    <property type="molecule type" value="Genomic_DNA"/>
</dbReference>
<dbReference type="SUPFAM" id="SSF50978">
    <property type="entry name" value="WD40 repeat-like"/>
    <property type="match status" value="1"/>
</dbReference>
<comment type="subcellular location">
    <subcellularLocation>
        <location evidence="2">Cytoplasm</location>
        <location evidence="2">Cytosol</location>
    </subcellularLocation>
    <subcellularLocation>
        <location evidence="1">Peroxisome matrix</location>
    </subcellularLocation>
</comment>
<keyword evidence="6" id="KW-0677">Repeat</keyword>